<reference evidence="2" key="1">
    <citation type="journal article" date="2022" name="Front. Microbiol.">
        <title>New perspectives on an old grouping: The genomic and phenotypic variability of Oxalobacter formigenes and the implications for calcium oxalate stone prevention.</title>
        <authorList>
            <person name="Chmiel J.A."/>
            <person name="Carr C."/>
            <person name="Stuivenberg G.A."/>
            <person name="Venema R."/>
            <person name="Chanyi R.M."/>
            <person name="Al K.F."/>
            <person name="Giguere D."/>
            <person name="Say H."/>
            <person name="Akouris P.P."/>
            <person name="Dominguez Romero S.A."/>
            <person name="Kwong A."/>
            <person name="Tai V."/>
            <person name="Koval S.F."/>
            <person name="Razvi H."/>
            <person name="Bjazevic J."/>
            <person name="Burton J.P."/>
        </authorList>
    </citation>
    <scope>NUCLEOTIDE SEQUENCE</scope>
    <source>
        <strain evidence="2">HOxNP-1</strain>
    </source>
</reference>
<sequence>MALERGWRAGRSARPARRQCPDTVARVRTGGMALSGDGEQGGGRTRLPGFPDGVDAIQCRARIVSGIGHRR</sequence>
<feature type="region of interest" description="Disordered" evidence="1">
    <location>
        <begin position="1"/>
        <end position="50"/>
    </location>
</feature>
<keyword evidence="3" id="KW-1185">Reference proteome</keyword>
<name>A0ABY7JP42_9BURK</name>
<gene>
    <name evidence="2" type="ORF">NB645_04515</name>
</gene>
<dbReference type="RefSeq" id="WP_269265603.1">
    <property type="nucleotide sequence ID" value="NZ_CP098248.1"/>
</dbReference>
<evidence type="ECO:0000313" key="2">
    <source>
        <dbReference type="EMBL" id="WAV97994.1"/>
    </source>
</evidence>
<dbReference type="Proteomes" id="UP001164794">
    <property type="component" value="Chromosome"/>
</dbReference>
<accession>A0ABY7JP42</accession>
<organism evidence="2 3">
    <name type="scientific">Oxalobacter aliiformigenes</name>
    <dbReference type="NCBI Taxonomy" id="2946593"/>
    <lineage>
        <taxon>Bacteria</taxon>
        <taxon>Pseudomonadati</taxon>
        <taxon>Pseudomonadota</taxon>
        <taxon>Betaproteobacteria</taxon>
        <taxon>Burkholderiales</taxon>
        <taxon>Oxalobacteraceae</taxon>
        <taxon>Oxalobacter</taxon>
    </lineage>
</organism>
<evidence type="ECO:0000313" key="3">
    <source>
        <dbReference type="Proteomes" id="UP001164794"/>
    </source>
</evidence>
<dbReference type="EMBL" id="CP098248">
    <property type="protein sequence ID" value="WAV97994.1"/>
    <property type="molecule type" value="Genomic_DNA"/>
</dbReference>
<protein>
    <submittedName>
        <fullName evidence="2">Uncharacterized protein</fullName>
    </submittedName>
</protein>
<proteinExistence type="predicted"/>
<evidence type="ECO:0000256" key="1">
    <source>
        <dbReference type="SAM" id="MobiDB-lite"/>
    </source>
</evidence>